<dbReference type="PANTHER" id="PTHR11278">
    <property type="entry name" value="40S RIBOSOMAL PROTEIN S7"/>
    <property type="match status" value="1"/>
</dbReference>
<evidence type="ECO:0000256" key="3">
    <source>
        <dbReference type="ARBA" id="ARBA00023274"/>
    </source>
</evidence>
<dbReference type="GO" id="GO:0003735">
    <property type="term" value="F:structural constituent of ribosome"/>
    <property type="evidence" value="ECO:0007669"/>
    <property type="project" value="InterPro"/>
</dbReference>
<dbReference type="PANTHER" id="PTHR11278:SF0">
    <property type="entry name" value="SMALL RIBOSOMAL SUBUNIT PROTEIN ES7"/>
    <property type="match status" value="1"/>
</dbReference>
<keyword evidence="3 4" id="KW-0687">Ribonucleoprotein</keyword>
<dbReference type="InterPro" id="IPR047861">
    <property type="entry name" value="Ribosomal_eS7_CS"/>
</dbReference>
<dbReference type="GO" id="GO:0032040">
    <property type="term" value="C:small-subunit processome"/>
    <property type="evidence" value="ECO:0007669"/>
    <property type="project" value="TreeGrafter"/>
</dbReference>
<evidence type="ECO:0000313" key="6">
    <source>
        <dbReference type="EMBL" id="SSX07285.1"/>
    </source>
</evidence>
<comment type="similarity">
    <text evidence="1 4">Belongs to the eukaryotic ribosomal protein eS7 family.</text>
</comment>
<protein>
    <recommendedName>
        <fullName evidence="4">40S ribosomal protein S7</fullName>
    </recommendedName>
</protein>
<dbReference type="Pfam" id="PF01251">
    <property type="entry name" value="Ribosomal_S7e"/>
    <property type="match status" value="1"/>
</dbReference>
<dbReference type="VEuPathDB" id="VectorBase:CSON014698"/>
<dbReference type="EMBL" id="UFQT01000848">
    <property type="protein sequence ID" value="SSX27627.1"/>
    <property type="molecule type" value="Genomic_DNA"/>
</dbReference>
<evidence type="ECO:0000256" key="1">
    <source>
        <dbReference type="ARBA" id="ARBA00007820"/>
    </source>
</evidence>
<sequence>MLFLLFWYLQVLITKVIKSGGAEPDAFEQSIGQALLELEMNSDLKPQLRDLHITRAREVEFGSKKAIVIYVPVPKQKAFQKIQTRLVRELEKKFSGKHVVFVGERKILPKPRRGRPDPNKQKRPRSRTLTAVYDAILEDLVFPAEIVGKRIRVKLDGSQLIKVHLDKNQQTTIEHKVDTFTSVYKKLTGRDVTFEFPEPYL</sequence>
<proteinExistence type="inferred from homology"/>
<dbReference type="InterPro" id="IPR000554">
    <property type="entry name" value="Ribosomal_eS7"/>
</dbReference>
<dbReference type="GO" id="GO:0030686">
    <property type="term" value="C:90S preribosome"/>
    <property type="evidence" value="ECO:0007669"/>
    <property type="project" value="TreeGrafter"/>
</dbReference>
<dbReference type="PROSITE" id="PS00948">
    <property type="entry name" value="RIBOSOMAL_S7E"/>
    <property type="match status" value="1"/>
</dbReference>
<gene>
    <name evidence="6" type="primary">CSON014698</name>
    <name evidence="8" type="synonym">CSON003929</name>
</gene>
<evidence type="ECO:0000256" key="5">
    <source>
        <dbReference type="SAM" id="SignalP"/>
    </source>
</evidence>
<dbReference type="GO" id="GO:0042274">
    <property type="term" value="P:ribosomal small subunit biogenesis"/>
    <property type="evidence" value="ECO:0007669"/>
    <property type="project" value="TreeGrafter"/>
</dbReference>
<evidence type="ECO:0000313" key="7">
    <source>
        <dbReference type="EMBL" id="SSX27627.1"/>
    </source>
</evidence>
<accession>A0A336KUT4</accession>
<dbReference type="EMBL" id="UFQS01000848">
    <property type="protein sequence ID" value="SSX07285.1"/>
    <property type="molecule type" value="Genomic_DNA"/>
</dbReference>
<organism evidence="6">
    <name type="scientific">Culicoides sonorensis</name>
    <name type="common">Biting midge</name>
    <dbReference type="NCBI Taxonomy" id="179676"/>
    <lineage>
        <taxon>Eukaryota</taxon>
        <taxon>Metazoa</taxon>
        <taxon>Ecdysozoa</taxon>
        <taxon>Arthropoda</taxon>
        <taxon>Hexapoda</taxon>
        <taxon>Insecta</taxon>
        <taxon>Pterygota</taxon>
        <taxon>Neoptera</taxon>
        <taxon>Endopterygota</taxon>
        <taxon>Diptera</taxon>
        <taxon>Nematocera</taxon>
        <taxon>Chironomoidea</taxon>
        <taxon>Ceratopogonidae</taxon>
        <taxon>Ceratopogoninae</taxon>
        <taxon>Culicoides</taxon>
        <taxon>Monoculicoides</taxon>
    </lineage>
</organism>
<keyword evidence="2 4" id="KW-0689">Ribosomal protein</keyword>
<evidence type="ECO:0000256" key="2">
    <source>
        <dbReference type="ARBA" id="ARBA00022980"/>
    </source>
</evidence>
<feature type="signal peptide" evidence="5">
    <location>
        <begin position="1"/>
        <end position="22"/>
    </location>
</feature>
<keyword evidence="5" id="KW-0732">Signal</keyword>
<reference evidence="6" key="1">
    <citation type="submission" date="2018-04" db="EMBL/GenBank/DDBJ databases">
        <authorList>
            <person name="Go L.Y."/>
            <person name="Mitchell J.A."/>
        </authorList>
    </citation>
    <scope>NUCLEOTIDE SEQUENCE</scope>
    <source>
        <tissue evidence="6">Whole organism</tissue>
    </source>
</reference>
<dbReference type="AlphaFoldDB" id="A0A336KUT4"/>
<dbReference type="GO" id="GO:0006364">
    <property type="term" value="P:rRNA processing"/>
    <property type="evidence" value="ECO:0007669"/>
    <property type="project" value="TreeGrafter"/>
</dbReference>
<evidence type="ECO:0000256" key="4">
    <source>
        <dbReference type="RuleBase" id="RU364105"/>
    </source>
</evidence>
<dbReference type="VEuPathDB" id="VectorBase:CSON003929"/>
<dbReference type="GO" id="GO:0006412">
    <property type="term" value="P:translation"/>
    <property type="evidence" value="ECO:0007669"/>
    <property type="project" value="InterPro"/>
</dbReference>
<evidence type="ECO:0000313" key="8">
    <source>
        <dbReference type="EMBL" id="SSX31658.1"/>
    </source>
</evidence>
<name>A0A336KUT4_CULSO</name>
<dbReference type="GO" id="GO:0022627">
    <property type="term" value="C:cytosolic small ribosomal subunit"/>
    <property type="evidence" value="ECO:0007669"/>
    <property type="project" value="TreeGrafter"/>
</dbReference>
<reference evidence="7" key="2">
    <citation type="submission" date="2018-07" db="EMBL/GenBank/DDBJ databases">
        <authorList>
            <person name="Quirk P.G."/>
            <person name="Krulwich T.A."/>
        </authorList>
    </citation>
    <scope>NUCLEOTIDE SEQUENCE</scope>
</reference>
<dbReference type="OMA" id="HIIFIAQ"/>
<feature type="chain" id="PRO_5033342737" description="40S ribosomal protein S7" evidence="5">
    <location>
        <begin position="23"/>
        <end position="201"/>
    </location>
</feature>
<dbReference type="EMBL" id="UFQT01001751">
    <property type="protein sequence ID" value="SSX31658.1"/>
    <property type="molecule type" value="Genomic_DNA"/>
</dbReference>